<accession>A0A3S9NY22</accession>
<dbReference type="EMBL" id="CP034562">
    <property type="protein sequence ID" value="AZQ60755.1"/>
    <property type="molecule type" value="Genomic_DNA"/>
</dbReference>
<organism evidence="2 3">
    <name type="scientific">Flammeovirga pectinis</name>
    <dbReference type="NCBI Taxonomy" id="2494373"/>
    <lineage>
        <taxon>Bacteria</taxon>
        <taxon>Pseudomonadati</taxon>
        <taxon>Bacteroidota</taxon>
        <taxon>Cytophagia</taxon>
        <taxon>Cytophagales</taxon>
        <taxon>Flammeovirgaceae</taxon>
        <taxon>Flammeovirga</taxon>
    </lineage>
</organism>
<name>A0A3S9NY22_9BACT</name>
<evidence type="ECO:0000313" key="2">
    <source>
        <dbReference type="EMBL" id="AZQ60755.1"/>
    </source>
</evidence>
<keyword evidence="1" id="KW-0472">Membrane</keyword>
<reference evidence="2 3" key="1">
    <citation type="submission" date="2018-12" db="EMBL/GenBank/DDBJ databases">
        <title>Flammeovirga pectinis sp. nov., isolated from the gut of the Korean scallop, Patinopecten yessoensis.</title>
        <authorList>
            <person name="Bae J.-W."/>
            <person name="Jeong Y.-S."/>
            <person name="Kang W."/>
        </authorList>
    </citation>
    <scope>NUCLEOTIDE SEQUENCE [LARGE SCALE GENOMIC DNA]</scope>
    <source>
        <strain evidence="2 3">L12M1</strain>
    </source>
</reference>
<dbReference type="Pfam" id="PF19628">
    <property type="entry name" value="DUF6132"/>
    <property type="match status" value="1"/>
</dbReference>
<protein>
    <recommendedName>
        <fullName evidence="4">YtxH domain-containing protein</fullName>
    </recommendedName>
</protein>
<keyword evidence="3" id="KW-1185">Reference proteome</keyword>
<sequence>MNFIIRYKRTFIGLLIGSILGYMYYFYIGCTSGTCPITSNPIISVLYGGLIGSVFSHKKNDK</sequence>
<dbReference type="InterPro" id="IPR045764">
    <property type="entry name" value="DUF6132"/>
</dbReference>
<keyword evidence="1" id="KW-0812">Transmembrane</keyword>
<proteinExistence type="predicted"/>
<evidence type="ECO:0000313" key="3">
    <source>
        <dbReference type="Proteomes" id="UP000267268"/>
    </source>
</evidence>
<feature type="transmembrane region" description="Helical" evidence="1">
    <location>
        <begin position="12"/>
        <end position="28"/>
    </location>
</feature>
<evidence type="ECO:0008006" key="4">
    <source>
        <dbReference type="Google" id="ProtNLM"/>
    </source>
</evidence>
<dbReference type="Proteomes" id="UP000267268">
    <property type="component" value="Chromosome 1"/>
</dbReference>
<dbReference type="AlphaFoldDB" id="A0A3S9NY22"/>
<evidence type="ECO:0000256" key="1">
    <source>
        <dbReference type="SAM" id="Phobius"/>
    </source>
</evidence>
<dbReference type="KEGG" id="fll:EI427_00575"/>
<dbReference type="RefSeq" id="WP_126610698.1">
    <property type="nucleotide sequence ID" value="NZ_CP034562.1"/>
</dbReference>
<keyword evidence="1" id="KW-1133">Transmembrane helix</keyword>
<gene>
    <name evidence="2" type="ORF">EI427_00575</name>
</gene>